<evidence type="ECO:0000313" key="2">
    <source>
        <dbReference type="Proteomes" id="UP000814033"/>
    </source>
</evidence>
<name>A0ACB8RPY6_9AGAM</name>
<protein>
    <submittedName>
        <fullName evidence="1">Uncharacterized protein</fullName>
    </submittedName>
</protein>
<reference evidence="1" key="2">
    <citation type="journal article" date="2022" name="New Phytol.">
        <title>Evolutionary transition to the ectomycorrhizal habit in the genomes of a hyperdiverse lineage of mushroom-forming fungi.</title>
        <authorList>
            <person name="Looney B."/>
            <person name="Miyauchi S."/>
            <person name="Morin E."/>
            <person name="Drula E."/>
            <person name="Courty P.E."/>
            <person name="Kohler A."/>
            <person name="Kuo A."/>
            <person name="LaButti K."/>
            <person name="Pangilinan J."/>
            <person name="Lipzen A."/>
            <person name="Riley R."/>
            <person name="Andreopoulos W."/>
            <person name="He G."/>
            <person name="Johnson J."/>
            <person name="Nolan M."/>
            <person name="Tritt A."/>
            <person name="Barry K.W."/>
            <person name="Grigoriev I.V."/>
            <person name="Nagy L.G."/>
            <person name="Hibbett D."/>
            <person name="Henrissat B."/>
            <person name="Matheny P.B."/>
            <person name="Labbe J."/>
            <person name="Martin F.M."/>
        </authorList>
    </citation>
    <scope>NUCLEOTIDE SEQUENCE</scope>
    <source>
        <strain evidence="1">FP105234-sp</strain>
    </source>
</reference>
<gene>
    <name evidence="1" type="ORF">FA95DRAFT_1607087</name>
</gene>
<accession>A0ACB8RPY6</accession>
<organism evidence="1 2">
    <name type="scientific">Auriscalpium vulgare</name>
    <dbReference type="NCBI Taxonomy" id="40419"/>
    <lineage>
        <taxon>Eukaryota</taxon>
        <taxon>Fungi</taxon>
        <taxon>Dikarya</taxon>
        <taxon>Basidiomycota</taxon>
        <taxon>Agaricomycotina</taxon>
        <taxon>Agaricomycetes</taxon>
        <taxon>Russulales</taxon>
        <taxon>Auriscalpiaceae</taxon>
        <taxon>Auriscalpium</taxon>
    </lineage>
</organism>
<dbReference type="EMBL" id="MU275931">
    <property type="protein sequence ID" value="KAI0046226.1"/>
    <property type="molecule type" value="Genomic_DNA"/>
</dbReference>
<dbReference type="Proteomes" id="UP000814033">
    <property type="component" value="Unassembled WGS sequence"/>
</dbReference>
<reference evidence="1" key="1">
    <citation type="submission" date="2021-02" db="EMBL/GenBank/DDBJ databases">
        <authorList>
            <consortium name="DOE Joint Genome Institute"/>
            <person name="Ahrendt S."/>
            <person name="Looney B.P."/>
            <person name="Miyauchi S."/>
            <person name="Morin E."/>
            <person name="Drula E."/>
            <person name="Courty P.E."/>
            <person name="Chicoki N."/>
            <person name="Fauchery L."/>
            <person name="Kohler A."/>
            <person name="Kuo A."/>
            <person name="Labutti K."/>
            <person name="Pangilinan J."/>
            <person name="Lipzen A."/>
            <person name="Riley R."/>
            <person name="Andreopoulos W."/>
            <person name="He G."/>
            <person name="Johnson J."/>
            <person name="Barry K.W."/>
            <person name="Grigoriev I.V."/>
            <person name="Nagy L."/>
            <person name="Hibbett D."/>
            <person name="Henrissat B."/>
            <person name="Matheny P.B."/>
            <person name="Labbe J."/>
            <person name="Martin F."/>
        </authorList>
    </citation>
    <scope>NUCLEOTIDE SEQUENCE</scope>
    <source>
        <strain evidence="1">FP105234-sp</strain>
    </source>
</reference>
<keyword evidence="2" id="KW-1185">Reference proteome</keyword>
<sequence length="90" mass="10265">MPNIPPDRAQRGPHCSIWHGKDCSTERWADAEAFEQQAEWPRQVHLGHNLAAHDTMYDLYYQVDDQWLLKTNTLRTASSNTAAATFARPG</sequence>
<evidence type="ECO:0000313" key="1">
    <source>
        <dbReference type="EMBL" id="KAI0046226.1"/>
    </source>
</evidence>
<comment type="caution">
    <text evidence="1">The sequence shown here is derived from an EMBL/GenBank/DDBJ whole genome shotgun (WGS) entry which is preliminary data.</text>
</comment>
<proteinExistence type="predicted"/>